<sequence>MTPNPEISGHSARLEHSPHPEVAEPPGNSPRSGIPEPSGRSPRPEPAGPSGNPDHPGRFADSASSPGPGSSADSGLFEVPIRRTCPFDPPPGLAGLRAAEPVTRRVMPLDGTELWLVTSHDLVRRMLADPRWSSSVDGGLSPEQPLHMAEPEPGMFISMDAPEHARYRRMLTAHFTVQRMNRLRPRIEQIVAERLDAMERLPRPVDLVAEFALPIPSLVICELLGMPYEDRAEFQEAARTVVDMTTPPEQADAALARLGAHLAKLIAAKREEPDDALIGELIREGVLTDGELVHISILLLLAGHETTANMLGLGTLLLLHHPDQLALVREGAPGAADELLRYLSIVDLVIFRGAKEDLTLGGQEIEAGQFGLASLAAANRDPALCEDPDRLDVTRPKTAHVALGFGPHQCLGQNLARLELEIAFQALLRRFPGLRAAVPLEEVRVRENAAIHGLHSLPVTW</sequence>
<name>A0A8J3SDS0_9ACTN</name>
<dbReference type="EMBL" id="BOOJ01000012">
    <property type="protein sequence ID" value="GIH90726.1"/>
    <property type="molecule type" value="Genomic_DNA"/>
</dbReference>
<comment type="similarity">
    <text evidence="1">Belongs to the cytochrome P450 family.</text>
</comment>
<dbReference type="InterPro" id="IPR036396">
    <property type="entry name" value="Cyt_P450_sf"/>
</dbReference>
<dbReference type="PANTHER" id="PTHR46696">
    <property type="entry name" value="P450, PUTATIVE (EUROFUNG)-RELATED"/>
    <property type="match status" value="1"/>
</dbReference>
<dbReference type="CDD" id="cd11030">
    <property type="entry name" value="CYP105-like"/>
    <property type="match status" value="1"/>
</dbReference>
<keyword evidence="9" id="KW-1185">Reference proteome</keyword>
<organism evidence="8 9">
    <name type="scientific">Planobispora siamensis</name>
    <dbReference type="NCBI Taxonomy" id="936338"/>
    <lineage>
        <taxon>Bacteria</taxon>
        <taxon>Bacillati</taxon>
        <taxon>Actinomycetota</taxon>
        <taxon>Actinomycetes</taxon>
        <taxon>Streptosporangiales</taxon>
        <taxon>Streptosporangiaceae</taxon>
        <taxon>Planobispora</taxon>
    </lineage>
</organism>
<protein>
    <submittedName>
        <fullName evidence="8">Cytochrome P450</fullName>
    </submittedName>
</protein>
<evidence type="ECO:0000256" key="1">
    <source>
        <dbReference type="ARBA" id="ARBA00010617"/>
    </source>
</evidence>
<evidence type="ECO:0000256" key="2">
    <source>
        <dbReference type="ARBA" id="ARBA00022617"/>
    </source>
</evidence>
<evidence type="ECO:0000313" key="8">
    <source>
        <dbReference type="EMBL" id="GIH90726.1"/>
    </source>
</evidence>
<evidence type="ECO:0000256" key="5">
    <source>
        <dbReference type="ARBA" id="ARBA00023004"/>
    </source>
</evidence>
<keyword evidence="3" id="KW-0479">Metal-binding</keyword>
<reference evidence="8 9" key="1">
    <citation type="submission" date="2021-01" db="EMBL/GenBank/DDBJ databases">
        <title>Whole genome shotgun sequence of Planobispora siamensis NBRC 107568.</title>
        <authorList>
            <person name="Komaki H."/>
            <person name="Tamura T."/>
        </authorList>
    </citation>
    <scope>NUCLEOTIDE SEQUENCE [LARGE SCALE GENOMIC DNA]</scope>
    <source>
        <strain evidence="8 9">NBRC 107568</strain>
    </source>
</reference>
<dbReference type="Gene3D" id="1.10.630.10">
    <property type="entry name" value="Cytochrome P450"/>
    <property type="match status" value="1"/>
</dbReference>
<keyword evidence="5" id="KW-0408">Iron</keyword>
<evidence type="ECO:0000256" key="7">
    <source>
        <dbReference type="SAM" id="MobiDB-lite"/>
    </source>
</evidence>
<gene>
    <name evidence="8" type="ORF">Psi01_13560</name>
</gene>
<dbReference type="InterPro" id="IPR001128">
    <property type="entry name" value="Cyt_P450"/>
</dbReference>
<evidence type="ECO:0000256" key="6">
    <source>
        <dbReference type="ARBA" id="ARBA00023033"/>
    </source>
</evidence>
<dbReference type="FunFam" id="1.10.630.10:FF:000018">
    <property type="entry name" value="Cytochrome P450 monooxygenase"/>
    <property type="match status" value="1"/>
</dbReference>
<comment type="caution">
    <text evidence="8">The sequence shown here is derived from an EMBL/GenBank/DDBJ whole genome shotgun (WGS) entry which is preliminary data.</text>
</comment>
<dbReference type="PRINTS" id="PR00359">
    <property type="entry name" value="BP450"/>
</dbReference>
<feature type="compositionally biased region" description="Low complexity" evidence="7">
    <location>
        <begin position="29"/>
        <end position="41"/>
    </location>
</feature>
<feature type="compositionally biased region" description="Low complexity" evidence="7">
    <location>
        <begin position="60"/>
        <end position="75"/>
    </location>
</feature>
<dbReference type="GO" id="GO:0004497">
    <property type="term" value="F:monooxygenase activity"/>
    <property type="evidence" value="ECO:0007669"/>
    <property type="project" value="UniProtKB-KW"/>
</dbReference>
<dbReference type="GO" id="GO:0005506">
    <property type="term" value="F:iron ion binding"/>
    <property type="evidence" value="ECO:0007669"/>
    <property type="project" value="InterPro"/>
</dbReference>
<feature type="compositionally biased region" description="Basic and acidic residues" evidence="7">
    <location>
        <begin position="12"/>
        <end position="22"/>
    </location>
</feature>
<dbReference type="GO" id="GO:0020037">
    <property type="term" value="F:heme binding"/>
    <property type="evidence" value="ECO:0007669"/>
    <property type="project" value="InterPro"/>
</dbReference>
<dbReference type="PANTHER" id="PTHR46696:SF1">
    <property type="entry name" value="CYTOCHROME P450 YJIB-RELATED"/>
    <property type="match status" value="1"/>
</dbReference>
<keyword evidence="2" id="KW-0349">Heme</keyword>
<dbReference type="Proteomes" id="UP000619788">
    <property type="component" value="Unassembled WGS sequence"/>
</dbReference>
<evidence type="ECO:0000256" key="4">
    <source>
        <dbReference type="ARBA" id="ARBA00023002"/>
    </source>
</evidence>
<dbReference type="SUPFAM" id="SSF48264">
    <property type="entry name" value="Cytochrome P450"/>
    <property type="match status" value="1"/>
</dbReference>
<dbReference type="AlphaFoldDB" id="A0A8J3SDS0"/>
<accession>A0A8J3SDS0</accession>
<proteinExistence type="inferred from homology"/>
<keyword evidence="6" id="KW-0503">Monooxygenase</keyword>
<dbReference type="Pfam" id="PF00067">
    <property type="entry name" value="p450"/>
    <property type="match status" value="2"/>
</dbReference>
<dbReference type="PRINTS" id="PR00385">
    <property type="entry name" value="P450"/>
</dbReference>
<feature type="region of interest" description="Disordered" evidence="7">
    <location>
        <begin position="1"/>
        <end position="76"/>
    </location>
</feature>
<keyword evidence="4" id="KW-0560">Oxidoreductase</keyword>
<evidence type="ECO:0000313" key="9">
    <source>
        <dbReference type="Proteomes" id="UP000619788"/>
    </source>
</evidence>
<dbReference type="InterPro" id="IPR002397">
    <property type="entry name" value="Cyt_P450_B"/>
</dbReference>
<dbReference type="GO" id="GO:0016705">
    <property type="term" value="F:oxidoreductase activity, acting on paired donors, with incorporation or reduction of molecular oxygen"/>
    <property type="evidence" value="ECO:0007669"/>
    <property type="project" value="InterPro"/>
</dbReference>
<evidence type="ECO:0000256" key="3">
    <source>
        <dbReference type="ARBA" id="ARBA00022723"/>
    </source>
</evidence>